<accession>A0A1E3NTV4</accession>
<reference evidence="1 2" key="1">
    <citation type="journal article" date="2016" name="Proc. Natl. Acad. Sci. U.S.A.">
        <title>Comparative genomics of biotechnologically important yeasts.</title>
        <authorList>
            <person name="Riley R."/>
            <person name="Haridas S."/>
            <person name="Wolfe K.H."/>
            <person name="Lopes M.R."/>
            <person name="Hittinger C.T."/>
            <person name="Goeker M."/>
            <person name="Salamov A.A."/>
            <person name="Wisecaver J.H."/>
            <person name="Long T.M."/>
            <person name="Calvey C.H."/>
            <person name="Aerts A.L."/>
            <person name="Barry K.W."/>
            <person name="Choi C."/>
            <person name="Clum A."/>
            <person name="Coughlan A.Y."/>
            <person name="Deshpande S."/>
            <person name="Douglass A.P."/>
            <person name="Hanson S.J."/>
            <person name="Klenk H.-P."/>
            <person name="LaButti K.M."/>
            <person name="Lapidus A."/>
            <person name="Lindquist E.A."/>
            <person name="Lipzen A.M."/>
            <person name="Meier-Kolthoff J.P."/>
            <person name="Ohm R.A."/>
            <person name="Otillar R.P."/>
            <person name="Pangilinan J.L."/>
            <person name="Peng Y."/>
            <person name="Rokas A."/>
            <person name="Rosa C.A."/>
            <person name="Scheuner C."/>
            <person name="Sibirny A.A."/>
            <person name="Slot J.C."/>
            <person name="Stielow J.B."/>
            <person name="Sun H."/>
            <person name="Kurtzman C.P."/>
            <person name="Blackwell M."/>
            <person name="Grigoriev I.V."/>
            <person name="Jeffries T.W."/>
        </authorList>
    </citation>
    <scope>NUCLEOTIDE SEQUENCE [LARGE SCALE GENOMIC DNA]</scope>
    <source>
        <strain evidence="1 2">NRRL Y-2026</strain>
    </source>
</reference>
<name>A0A1E3NTV4_9ASCO</name>
<gene>
    <name evidence="1" type="ORF">PICMEDRAFT_95588</name>
</gene>
<dbReference type="GeneID" id="30181788"/>
<evidence type="ECO:0000313" key="1">
    <source>
        <dbReference type="EMBL" id="ODQ49108.1"/>
    </source>
</evidence>
<keyword evidence="2" id="KW-1185">Reference proteome</keyword>
<dbReference type="EMBL" id="KV454001">
    <property type="protein sequence ID" value="ODQ49108.1"/>
    <property type="molecule type" value="Genomic_DNA"/>
</dbReference>
<dbReference type="AlphaFoldDB" id="A0A1E3NTV4"/>
<dbReference type="RefSeq" id="XP_019020221.1">
    <property type="nucleotide sequence ID" value="XM_019165101.1"/>
</dbReference>
<protein>
    <submittedName>
        <fullName evidence="1">Uncharacterized protein</fullName>
    </submittedName>
</protein>
<proteinExistence type="predicted"/>
<evidence type="ECO:0000313" key="2">
    <source>
        <dbReference type="Proteomes" id="UP000094455"/>
    </source>
</evidence>
<organism evidence="1 2">
    <name type="scientific">Pichia membranifaciens NRRL Y-2026</name>
    <dbReference type="NCBI Taxonomy" id="763406"/>
    <lineage>
        <taxon>Eukaryota</taxon>
        <taxon>Fungi</taxon>
        <taxon>Dikarya</taxon>
        <taxon>Ascomycota</taxon>
        <taxon>Saccharomycotina</taxon>
        <taxon>Pichiomycetes</taxon>
        <taxon>Pichiales</taxon>
        <taxon>Pichiaceae</taxon>
        <taxon>Pichia</taxon>
    </lineage>
</organism>
<sequence>MFFCVCSWGDVFLDETTCQQLKQQPKQKKPFEAGFIYVVIFYSGREKRLVSATIIKKS</sequence>
<dbReference type="Proteomes" id="UP000094455">
    <property type="component" value="Unassembled WGS sequence"/>
</dbReference>